<comment type="caution">
    <text evidence="2">The sequence shown here is derived from an EMBL/GenBank/DDBJ whole genome shotgun (WGS) entry which is preliminary data.</text>
</comment>
<gene>
    <name evidence="3" type="ORF">CGZ54_22370</name>
    <name evidence="2" type="ORF">F9C29_02190</name>
</gene>
<organism evidence="2 5">
    <name type="scientific">Enterobacter hormaechei</name>
    <dbReference type="NCBI Taxonomy" id="158836"/>
    <lineage>
        <taxon>Bacteria</taxon>
        <taxon>Pseudomonadati</taxon>
        <taxon>Pseudomonadota</taxon>
        <taxon>Gammaproteobacteria</taxon>
        <taxon>Enterobacterales</taxon>
        <taxon>Enterobacteriaceae</taxon>
        <taxon>Enterobacter</taxon>
        <taxon>Enterobacter cloacae complex</taxon>
    </lineage>
</organism>
<reference evidence="3 4" key="1">
    <citation type="submission" date="2017-07" db="EMBL/GenBank/DDBJ databases">
        <title>Draft genome sequence of Enterobacter cloacae ST128, a clinical strain coproducing KPC-2 and NDM-1 carbapenemases.</title>
        <authorList>
            <person name="Li X."/>
        </authorList>
    </citation>
    <scope>NUCLEOTIDE SEQUENCE [LARGE SCALE GENOMIC DNA]</scope>
    <source>
        <strain evidence="3 4">HBY</strain>
    </source>
</reference>
<keyword evidence="1" id="KW-0472">Membrane</keyword>
<name>A0A2G4W7K8_9ENTR</name>
<dbReference type="Proteomes" id="UP000476281">
    <property type="component" value="Unassembled WGS sequence"/>
</dbReference>
<protein>
    <submittedName>
        <fullName evidence="2">Uncharacterized protein</fullName>
    </submittedName>
</protein>
<sequence length="74" mass="7982">MPFLMVFFVVIMVLLLWKAGIPQAIIMLIIPIMFSTLGGMVAAVGVSAFATPIVGVPVGIVVFLMLMGKFLSRR</sequence>
<dbReference type="AlphaFoldDB" id="A0A2G4W7K8"/>
<dbReference type="EMBL" id="NMVR01000043">
    <property type="protein sequence ID" value="PJG37577.1"/>
    <property type="molecule type" value="Genomic_DNA"/>
</dbReference>
<reference evidence="2 5" key="2">
    <citation type="submission" date="2019-09" db="EMBL/GenBank/DDBJ databases">
        <title>Reversal of blaTEM antimicrobial resistance by CRISPR-Cas9 in clinical E. coli and other Enterobacteriaceae strains.</title>
        <authorList>
            <person name="Tagliaferri T."/>
            <person name="Guimaraes N."/>
            <person name="Pereira M."/>
            <person name="Felicori L."/>
            <person name="Horz H.-P."/>
            <person name="Santos S."/>
            <person name="Mendes T."/>
        </authorList>
    </citation>
    <scope>NUCLEOTIDE SEQUENCE [LARGE SCALE GENOMIC DNA]</scope>
    <source>
        <strain evidence="2 5">E2_blaTEM_MG</strain>
    </source>
</reference>
<dbReference type="Proteomes" id="UP000231328">
    <property type="component" value="Unassembled WGS sequence"/>
</dbReference>
<evidence type="ECO:0000313" key="4">
    <source>
        <dbReference type="Proteomes" id="UP000231328"/>
    </source>
</evidence>
<accession>A0A2G4W7K8</accession>
<keyword evidence="1" id="KW-0812">Transmembrane</keyword>
<dbReference type="EMBL" id="WBSZ01000021">
    <property type="protein sequence ID" value="KAB2529143.1"/>
    <property type="molecule type" value="Genomic_DNA"/>
</dbReference>
<evidence type="ECO:0000313" key="5">
    <source>
        <dbReference type="Proteomes" id="UP000476281"/>
    </source>
</evidence>
<keyword evidence="1" id="KW-1133">Transmembrane helix</keyword>
<evidence type="ECO:0000256" key="1">
    <source>
        <dbReference type="SAM" id="Phobius"/>
    </source>
</evidence>
<evidence type="ECO:0000313" key="3">
    <source>
        <dbReference type="EMBL" id="PJG37577.1"/>
    </source>
</evidence>
<evidence type="ECO:0000313" key="2">
    <source>
        <dbReference type="EMBL" id="KAB2529143.1"/>
    </source>
</evidence>
<feature type="transmembrane region" description="Helical" evidence="1">
    <location>
        <begin position="7"/>
        <end position="34"/>
    </location>
</feature>
<proteinExistence type="predicted"/>
<feature type="transmembrane region" description="Helical" evidence="1">
    <location>
        <begin position="40"/>
        <end position="66"/>
    </location>
</feature>